<evidence type="ECO:0000313" key="4">
    <source>
        <dbReference type="EMBL" id="CAF3843104.1"/>
    </source>
</evidence>
<dbReference type="PANTHER" id="PTHR45641:SF19">
    <property type="entry name" value="NEPHROCYSTIN-3"/>
    <property type="match status" value="1"/>
</dbReference>
<protein>
    <submittedName>
        <fullName evidence="4">Uncharacterized protein</fullName>
    </submittedName>
</protein>
<keyword evidence="2 3" id="KW-0802">TPR repeat</keyword>
<evidence type="ECO:0000256" key="1">
    <source>
        <dbReference type="ARBA" id="ARBA00022737"/>
    </source>
</evidence>
<accession>A0A819E1W3</accession>
<dbReference type="PANTHER" id="PTHR45641">
    <property type="entry name" value="TETRATRICOPEPTIDE REPEAT PROTEIN (AFU_ORTHOLOGUE AFUA_6G03870)"/>
    <property type="match status" value="1"/>
</dbReference>
<comment type="caution">
    <text evidence="4">The sequence shown here is derived from an EMBL/GenBank/DDBJ whole genome shotgun (WGS) entry which is preliminary data.</text>
</comment>
<proteinExistence type="predicted"/>
<dbReference type="InterPro" id="IPR011990">
    <property type="entry name" value="TPR-like_helical_dom_sf"/>
</dbReference>
<feature type="repeat" description="TPR" evidence="3">
    <location>
        <begin position="542"/>
        <end position="575"/>
    </location>
</feature>
<dbReference type="SMART" id="SM00028">
    <property type="entry name" value="TPR"/>
    <property type="match status" value="6"/>
</dbReference>
<dbReference type="EMBL" id="CAJOAX010003232">
    <property type="protein sequence ID" value="CAF3843104.1"/>
    <property type="molecule type" value="Genomic_DNA"/>
</dbReference>
<dbReference type="Gene3D" id="3.90.176.10">
    <property type="entry name" value="Toxin ADP-ribosyltransferase, Chain A, domain 1"/>
    <property type="match status" value="1"/>
</dbReference>
<sequence>MDQTDSITIQHHVFNSQQSINDDFTTYSNNSEVFIVAWLRTTSTTTNLNFDLIQSKIENNADRLKSFVDEPEECQQFIRTQQNNVEIFLILSSKYIEILPSIHDLQQVHSIYIYDEVSNKNETYKYRKVVKVYTDFNLLIDELSTTIDRCMQSAQVPITIFKQENEQDRTINLLNKFAYFIDFWNPLLIDLLLDLPQTDYDQQKAKFIEQCRICYRADKYSLKQIDEFENDYKPHLSIQWYKSNSFVYRLLNKVLRQRNIEGIITLRFFILDLFKQLNQIYYEYIESNIYEDNTIIEVYRGQEMFNTEFDNLKKNLIQSRIVSINSFFSTTRTKTVALEYAGLMSTDHITTNFSSHKKRLLFQIKININQQMQLKRKPFADISQLLYKDKKTKVDEYEVLFMVGSFFRVDEIIENQEIEIPIEEEIIKSTITLVKLTSINEEDKSIPIINDYQILKSTKTIEEKLIRIGNLLIDYSLSIQSLHSKVDAYYKILFDESKIMIATACLTGQAWVALKKGEYKLAIELALKALSIDNKFNNELKITILNCLGGIYHKLKDYPTALKYYKKAYDLSKPTDEKIAENNYHGPCIPIDKYAMYDNYQNISSINIAIIYQKQGEIRLAWNMYKEAIDCEMRDTTDFHCHTCMTIAESGTHESMISLEEHNRIWKNWKSFLDLGLIDILKYRTPAITGYLSLSHQYDFPSRRYNNDYCRTMAIDYFRQVENKCTPYVTNHQYYLYTLQCYERLADLYGYWNTRSTEYYEKMIQLCLKYCSDDLENLIIAYQGILKTFKEQQRRGTNISEDISLLLCVNTTNAEFIEMTPPVTPMTSPITPFTPPMFGSLFQNIRRLHFAFGCNDKWIDPRLKTERDLRKKIIYCHMKLANLYYEQKKIIEAKDLLTEIISLCQQFDSEMLDMTNICYENLSFINENFDFIIQSYKNQLSTIINTVGNCINEDIYCYIAQLYERKNDFNSALEFLQNPIQYFEQYNYVCIHTIDCYIKLAKHYQNIRNNKELTVHAYENAINLIRRHRSYPMTSMISIVKKHLIDYFNTINDLDTMIIIYEKLCEIVQQETSDITVLYNRFKQILKLLVKKYDAFIVVLKAYDAYLNLILQIISPLTSQMTVVFTHFRYRFVNAYKESNMICSGIEIYQKLICLLLKHQYNTMKIINEYKIIGAGFIKKHLLKDSVIAYGLLLNFICQHHSTGGFIENDLIRFVFDIWESEIIGNIANDKPESQHLYFTNQINTNCYSTNQYRIADLQQRILDYKEKAKNYLNNKQLHKAIAVFRDELLPFLLENHAQDDEQIAMCYKQTALLFYRQNEDGVRQALDYYEKVIDIYETQNDEFYTEYTFKLNPNICQRYPGTLFTCYNSMMEIYIALNNQKLVEMYGQKANYIYEKYRDQFQFSANPITHVITIKRRPMVELNY</sequence>
<evidence type="ECO:0000256" key="2">
    <source>
        <dbReference type="ARBA" id="ARBA00022803"/>
    </source>
</evidence>
<organism evidence="4 5">
    <name type="scientific">Rotaria sordida</name>
    <dbReference type="NCBI Taxonomy" id="392033"/>
    <lineage>
        <taxon>Eukaryota</taxon>
        <taxon>Metazoa</taxon>
        <taxon>Spiralia</taxon>
        <taxon>Gnathifera</taxon>
        <taxon>Rotifera</taxon>
        <taxon>Eurotatoria</taxon>
        <taxon>Bdelloidea</taxon>
        <taxon>Philodinida</taxon>
        <taxon>Philodinidae</taxon>
        <taxon>Rotaria</taxon>
    </lineage>
</organism>
<evidence type="ECO:0000256" key="3">
    <source>
        <dbReference type="PROSITE-ProRule" id="PRU00339"/>
    </source>
</evidence>
<keyword evidence="1" id="KW-0677">Repeat</keyword>
<dbReference type="InterPro" id="IPR019734">
    <property type="entry name" value="TPR_rpt"/>
</dbReference>
<dbReference type="PROSITE" id="PS50005">
    <property type="entry name" value="TPR"/>
    <property type="match status" value="1"/>
</dbReference>
<dbReference type="Proteomes" id="UP000663823">
    <property type="component" value="Unassembled WGS sequence"/>
</dbReference>
<dbReference type="SUPFAM" id="SSF56399">
    <property type="entry name" value="ADP-ribosylation"/>
    <property type="match status" value="1"/>
</dbReference>
<evidence type="ECO:0000313" key="5">
    <source>
        <dbReference type="Proteomes" id="UP000663823"/>
    </source>
</evidence>
<dbReference type="Pfam" id="PF13181">
    <property type="entry name" value="TPR_8"/>
    <property type="match status" value="1"/>
</dbReference>
<dbReference type="Gene3D" id="1.25.40.10">
    <property type="entry name" value="Tetratricopeptide repeat domain"/>
    <property type="match status" value="2"/>
</dbReference>
<dbReference type="SUPFAM" id="SSF48452">
    <property type="entry name" value="TPR-like"/>
    <property type="match status" value="2"/>
</dbReference>
<name>A0A819E1W3_9BILA</name>
<reference evidence="4" key="1">
    <citation type="submission" date="2021-02" db="EMBL/GenBank/DDBJ databases">
        <authorList>
            <person name="Nowell W R."/>
        </authorList>
    </citation>
    <scope>NUCLEOTIDE SEQUENCE</scope>
</reference>
<gene>
    <name evidence="4" type="ORF">OTI717_LOCUS20706</name>
</gene>
<dbReference type="PROSITE" id="PS51996">
    <property type="entry name" value="TR_MART"/>
    <property type="match status" value="1"/>
</dbReference>